<dbReference type="PANTHER" id="PTHR30481">
    <property type="entry name" value="DNA ADENINE METHYLASE"/>
    <property type="match status" value="1"/>
</dbReference>
<dbReference type="Pfam" id="PF02086">
    <property type="entry name" value="MethyltransfD12"/>
    <property type="match status" value="2"/>
</dbReference>
<dbReference type="GO" id="GO:0009007">
    <property type="term" value="F:site-specific DNA-methyltransferase (adenine-specific) activity"/>
    <property type="evidence" value="ECO:0007669"/>
    <property type="project" value="UniProtKB-EC"/>
</dbReference>
<gene>
    <name evidence="4" type="ORF">CXU22_12210</name>
</gene>
<dbReference type="GO" id="GO:0006298">
    <property type="term" value="P:mismatch repair"/>
    <property type="evidence" value="ECO:0007669"/>
    <property type="project" value="TreeGrafter"/>
</dbReference>
<name>A0A2N8HC06_9BACT</name>
<dbReference type="GO" id="GO:1904047">
    <property type="term" value="F:S-adenosyl-L-methionine binding"/>
    <property type="evidence" value="ECO:0007669"/>
    <property type="project" value="TreeGrafter"/>
</dbReference>
<accession>A0A2N8HC06</accession>
<dbReference type="InterPro" id="IPR012263">
    <property type="entry name" value="M_m6A_EcoRV"/>
</dbReference>
<dbReference type="InterPro" id="IPR012327">
    <property type="entry name" value="MeTrfase_D12"/>
</dbReference>
<comment type="caution">
    <text evidence="4">The sequence shown here is derived from an EMBL/GenBank/DDBJ whole genome shotgun (WGS) entry which is preliminary data.</text>
</comment>
<evidence type="ECO:0000256" key="1">
    <source>
        <dbReference type="ARBA" id="ARBA00022603"/>
    </source>
</evidence>
<dbReference type="RefSeq" id="WP_102715853.1">
    <property type="nucleotide sequence ID" value="NZ_PJKA01000013.1"/>
</dbReference>
<proteinExistence type="predicted"/>
<dbReference type="GO" id="GO:0009307">
    <property type="term" value="P:DNA restriction-modification system"/>
    <property type="evidence" value="ECO:0007669"/>
    <property type="project" value="InterPro"/>
</dbReference>
<dbReference type="AlphaFoldDB" id="A0A2N8HC06"/>
<evidence type="ECO:0000256" key="3">
    <source>
        <dbReference type="ARBA" id="ARBA00022691"/>
    </source>
</evidence>
<evidence type="ECO:0000256" key="2">
    <source>
        <dbReference type="ARBA" id="ARBA00022679"/>
    </source>
</evidence>
<sequence>MKAVLRYLGGKNRLAPWIIRHFPAHTCYVEPYGGSLGVLLNKAPAPVEICNDKDGEIVNLFRVLRSEDAGRLLEAVMLTPYSRDELNDSAPAGDAVERARRLLVRSWMGIASDSFRDGRSGLLVSRNRVPSPATDWDRLPETLRLATQRLKHVHVENRDALDVLQAHDGPETLHYVDPPYMPTTRTRTGRYAYEMTEDDHRRLLNVLLTLQGKVVLSGYDNELYNSALQGWHKDSIKTISNMASPRLECLWLNYNPQLTLF</sequence>
<dbReference type="PRINTS" id="PR00505">
    <property type="entry name" value="D12N6MTFRASE"/>
</dbReference>
<keyword evidence="2 4" id="KW-0808">Transferase</keyword>
<dbReference type="PIRSF" id="PIRSF000398">
    <property type="entry name" value="M_m6A_EcoRV"/>
    <property type="match status" value="1"/>
</dbReference>
<keyword evidence="1 4" id="KW-0489">Methyltransferase</keyword>
<dbReference type="EMBL" id="PJKA01000013">
    <property type="protein sequence ID" value="PNC17368.1"/>
    <property type="molecule type" value="Genomic_DNA"/>
</dbReference>
<dbReference type="InterPro" id="IPR029063">
    <property type="entry name" value="SAM-dependent_MTases_sf"/>
</dbReference>
<dbReference type="SUPFAM" id="SSF53335">
    <property type="entry name" value="S-adenosyl-L-methionine-dependent methyltransferases"/>
    <property type="match status" value="1"/>
</dbReference>
<dbReference type="OrthoDB" id="9805629at2"/>
<dbReference type="Gene3D" id="3.40.50.150">
    <property type="entry name" value="Vaccinia Virus protein VP39"/>
    <property type="match status" value="2"/>
</dbReference>
<dbReference type="GO" id="GO:0043565">
    <property type="term" value="F:sequence-specific DNA binding"/>
    <property type="evidence" value="ECO:0007669"/>
    <property type="project" value="TreeGrafter"/>
</dbReference>
<reference evidence="4 5" key="1">
    <citation type="journal article" date="2017" name="BMC Genomics">
        <title>Genome sequencing of 39 Akkermansia muciniphila isolates reveals its population structure, genomic and functional diverisity, and global distribution in mammalian gut microbiotas.</title>
        <authorList>
            <person name="Guo X."/>
            <person name="Li S."/>
            <person name="Zhang J."/>
            <person name="Wu F."/>
            <person name="Li X."/>
            <person name="Wu D."/>
            <person name="Zhang M."/>
            <person name="Ou Z."/>
            <person name="Jie Z."/>
            <person name="Yan Q."/>
            <person name="Li P."/>
            <person name="Yi J."/>
            <person name="Peng Y."/>
        </authorList>
    </citation>
    <scope>NUCLEOTIDE SEQUENCE [LARGE SCALE GENOMIC DNA]</scope>
    <source>
        <strain evidence="4 5">GP24</strain>
    </source>
</reference>
<keyword evidence="3" id="KW-0949">S-adenosyl-L-methionine</keyword>
<protein>
    <submittedName>
        <fullName evidence="4">DNA methyltransferase</fullName>
    </submittedName>
</protein>
<dbReference type="PANTHER" id="PTHR30481:SF4">
    <property type="entry name" value="SITE-SPECIFIC DNA-METHYLTRANSFERASE (ADENINE-SPECIFIC)"/>
    <property type="match status" value="1"/>
</dbReference>
<dbReference type="GO" id="GO:0032259">
    <property type="term" value="P:methylation"/>
    <property type="evidence" value="ECO:0007669"/>
    <property type="project" value="UniProtKB-KW"/>
</dbReference>
<organism evidence="4 5">
    <name type="scientific">Akkermansia muciniphila</name>
    <dbReference type="NCBI Taxonomy" id="239935"/>
    <lineage>
        <taxon>Bacteria</taxon>
        <taxon>Pseudomonadati</taxon>
        <taxon>Verrucomicrobiota</taxon>
        <taxon>Verrucomicrobiia</taxon>
        <taxon>Verrucomicrobiales</taxon>
        <taxon>Akkermansiaceae</taxon>
        <taxon>Akkermansia</taxon>
    </lineage>
</organism>
<evidence type="ECO:0000313" key="5">
    <source>
        <dbReference type="Proteomes" id="UP000236000"/>
    </source>
</evidence>
<evidence type="ECO:0000313" key="4">
    <source>
        <dbReference type="EMBL" id="PNC17368.1"/>
    </source>
</evidence>
<dbReference type="Proteomes" id="UP000236000">
    <property type="component" value="Unassembled WGS sequence"/>
</dbReference>